<sequence length="124" mass="14064">MIPERNLMAASGLQDKQQSIWVADITDMMAEGPNVILRLPKIRQAIVASPEPLLWFSKTRMELEMLFLEALNRHKKCSDGNGVVNESDAIMHAIGRRCEKLMMEVAQRMHTDSSAVYDMFDVLS</sequence>
<dbReference type="AlphaFoldDB" id="A0A9D4CVY7"/>
<reference evidence="1" key="1">
    <citation type="journal article" date="2019" name="bioRxiv">
        <title>The Genome of the Zebra Mussel, Dreissena polymorpha: A Resource for Invasive Species Research.</title>
        <authorList>
            <person name="McCartney M.A."/>
            <person name="Auch B."/>
            <person name="Kono T."/>
            <person name="Mallez S."/>
            <person name="Zhang Y."/>
            <person name="Obille A."/>
            <person name="Becker A."/>
            <person name="Abrahante J.E."/>
            <person name="Garbe J."/>
            <person name="Badalamenti J.P."/>
            <person name="Herman A."/>
            <person name="Mangelson H."/>
            <person name="Liachko I."/>
            <person name="Sullivan S."/>
            <person name="Sone E.D."/>
            <person name="Koren S."/>
            <person name="Silverstein K.A.T."/>
            <person name="Beckman K.B."/>
            <person name="Gohl D.M."/>
        </authorList>
    </citation>
    <scope>NUCLEOTIDE SEQUENCE</scope>
    <source>
        <strain evidence="1">Duluth1</strain>
        <tissue evidence="1">Whole animal</tissue>
    </source>
</reference>
<comment type="caution">
    <text evidence="1">The sequence shown here is derived from an EMBL/GenBank/DDBJ whole genome shotgun (WGS) entry which is preliminary data.</text>
</comment>
<dbReference type="EMBL" id="JAIWYP010000011">
    <property type="protein sequence ID" value="KAH3733039.1"/>
    <property type="molecule type" value="Genomic_DNA"/>
</dbReference>
<gene>
    <name evidence="1" type="ORF">DPMN_039463</name>
</gene>
<keyword evidence="2" id="KW-1185">Reference proteome</keyword>
<proteinExistence type="predicted"/>
<dbReference type="Proteomes" id="UP000828390">
    <property type="component" value="Unassembled WGS sequence"/>
</dbReference>
<protein>
    <submittedName>
        <fullName evidence="1">Uncharacterized protein</fullName>
    </submittedName>
</protein>
<organism evidence="1 2">
    <name type="scientific">Dreissena polymorpha</name>
    <name type="common">Zebra mussel</name>
    <name type="synonym">Mytilus polymorpha</name>
    <dbReference type="NCBI Taxonomy" id="45954"/>
    <lineage>
        <taxon>Eukaryota</taxon>
        <taxon>Metazoa</taxon>
        <taxon>Spiralia</taxon>
        <taxon>Lophotrochozoa</taxon>
        <taxon>Mollusca</taxon>
        <taxon>Bivalvia</taxon>
        <taxon>Autobranchia</taxon>
        <taxon>Heteroconchia</taxon>
        <taxon>Euheterodonta</taxon>
        <taxon>Imparidentia</taxon>
        <taxon>Neoheterodontei</taxon>
        <taxon>Myida</taxon>
        <taxon>Dreissenoidea</taxon>
        <taxon>Dreissenidae</taxon>
        <taxon>Dreissena</taxon>
    </lineage>
</organism>
<evidence type="ECO:0000313" key="1">
    <source>
        <dbReference type="EMBL" id="KAH3733039.1"/>
    </source>
</evidence>
<name>A0A9D4CVY7_DREPO</name>
<reference evidence="1" key="2">
    <citation type="submission" date="2020-11" db="EMBL/GenBank/DDBJ databases">
        <authorList>
            <person name="McCartney M.A."/>
            <person name="Auch B."/>
            <person name="Kono T."/>
            <person name="Mallez S."/>
            <person name="Becker A."/>
            <person name="Gohl D.M."/>
            <person name="Silverstein K.A.T."/>
            <person name="Koren S."/>
            <person name="Bechman K.B."/>
            <person name="Herman A."/>
            <person name="Abrahante J.E."/>
            <person name="Garbe J."/>
        </authorList>
    </citation>
    <scope>NUCLEOTIDE SEQUENCE</scope>
    <source>
        <strain evidence="1">Duluth1</strain>
        <tissue evidence="1">Whole animal</tissue>
    </source>
</reference>
<evidence type="ECO:0000313" key="2">
    <source>
        <dbReference type="Proteomes" id="UP000828390"/>
    </source>
</evidence>
<accession>A0A9D4CVY7</accession>